<evidence type="ECO:0000256" key="1">
    <source>
        <dbReference type="SAM" id="Coils"/>
    </source>
</evidence>
<feature type="coiled-coil region" evidence="1">
    <location>
        <begin position="25"/>
        <end position="52"/>
    </location>
</feature>
<dbReference type="Proteomes" id="UP000186922">
    <property type="component" value="Unassembled WGS sequence"/>
</dbReference>
<accession>A0A1D1UIV9</accession>
<dbReference type="EMBL" id="BDGG01000001">
    <property type="protein sequence ID" value="GAU87552.1"/>
    <property type="molecule type" value="Genomic_DNA"/>
</dbReference>
<dbReference type="AlphaFoldDB" id="A0A1D1UIV9"/>
<keyword evidence="4" id="KW-1185">Reference proteome</keyword>
<sequence length="107" mass="11597">MAECARRMIKTKIVAASANPSSQKLEQLVDKIHQLQQEIDKVKEKNTRLRVHLGLAETSPSAPDLASGVTDSSSPSSPDRRARVKAGGTTDNHSKSISRPPGIKKKK</sequence>
<dbReference type="SUPFAM" id="SSF75704">
    <property type="entry name" value="Mitotic arrest deficient-like 1, Mad1"/>
    <property type="match status" value="1"/>
</dbReference>
<proteinExistence type="predicted"/>
<protein>
    <submittedName>
        <fullName evidence="3">Uncharacterized protein</fullName>
    </submittedName>
</protein>
<keyword evidence="1" id="KW-0175">Coiled coil</keyword>
<feature type="region of interest" description="Disordered" evidence="2">
    <location>
        <begin position="55"/>
        <end position="107"/>
    </location>
</feature>
<comment type="caution">
    <text evidence="3">The sequence shown here is derived from an EMBL/GenBank/DDBJ whole genome shotgun (WGS) entry which is preliminary data.</text>
</comment>
<evidence type="ECO:0000256" key="2">
    <source>
        <dbReference type="SAM" id="MobiDB-lite"/>
    </source>
</evidence>
<evidence type="ECO:0000313" key="3">
    <source>
        <dbReference type="EMBL" id="GAU87552.1"/>
    </source>
</evidence>
<gene>
    <name evidence="3" type="primary">RvY_00382-1</name>
    <name evidence="3" type="synonym">RvY_00382.1</name>
    <name evidence="3" type="ORF">RvY_00382</name>
</gene>
<reference evidence="3 4" key="1">
    <citation type="journal article" date="2016" name="Nat. Commun.">
        <title>Extremotolerant tardigrade genome and improved radiotolerance of human cultured cells by tardigrade-unique protein.</title>
        <authorList>
            <person name="Hashimoto T."/>
            <person name="Horikawa D.D."/>
            <person name="Saito Y."/>
            <person name="Kuwahara H."/>
            <person name="Kozuka-Hata H."/>
            <person name="Shin-I T."/>
            <person name="Minakuchi Y."/>
            <person name="Ohishi K."/>
            <person name="Motoyama A."/>
            <person name="Aizu T."/>
            <person name="Enomoto A."/>
            <person name="Kondo K."/>
            <person name="Tanaka S."/>
            <person name="Hara Y."/>
            <person name="Koshikawa S."/>
            <person name="Sagara H."/>
            <person name="Miura T."/>
            <person name="Yokobori S."/>
            <person name="Miyagawa K."/>
            <person name="Suzuki Y."/>
            <person name="Kubo T."/>
            <person name="Oyama M."/>
            <person name="Kohara Y."/>
            <person name="Fujiyama A."/>
            <person name="Arakawa K."/>
            <person name="Katayama T."/>
            <person name="Toyoda A."/>
            <person name="Kunieda T."/>
        </authorList>
    </citation>
    <scope>NUCLEOTIDE SEQUENCE [LARGE SCALE GENOMIC DNA]</scope>
    <source>
        <strain evidence="3 4">YOKOZUNA-1</strain>
    </source>
</reference>
<evidence type="ECO:0000313" key="4">
    <source>
        <dbReference type="Proteomes" id="UP000186922"/>
    </source>
</evidence>
<name>A0A1D1UIV9_RAMVA</name>
<organism evidence="3 4">
    <name type="scientific">Ramazzottius varieornatus</name>
    <name type="common">Water bear</name>
    <name type="synonym">Tardigrade</name>
    <dbReference type="NCBI Taxonomy" id="947166"/>
    <lineage>
        <taxon>Eukaryota</taxon>
        <taxon>Metazoa</taxon>
        <taxon>Ecdysozoa</taxon>
        <taxon>Tardigrada</taxon>
        <taxon>Eutardigrada</taxon>
        <taxon>Parachela</taxon>
        <taxon>Hypsibioidea</taxon>
        <taxon>Ramazzottiidae</taxon>
        <taxon>Ramazzottius</taxon>
    </lineage>
</organism>